<comment type="function">
    <text evidence="1">Involved in DNA recombination.</text>
</comment>
<keyword evidence="8" id="KW-1185">Reference proteome</keyword>
<evidence type="ECO:0000256" key="4">
    <source>
        <dbReference type="ARBA" id="ARBA00023172"/>
    </source>
</evidence>
<keyword evidence="3 5" id="KW-0175">Coiled coil</keyword>
<dbReference type="InterPro" id="IPR003798">
    <property type="entry name" value="DNA_recombination_RmuC"/>
</dbReference>
<comment type="similarity">
    <text evidence="2">Belongs to the RmuC family.</text>
</comment>
<dbReference type="GO" id="GO:0006310">
    <property type="term" value="P:DNA recombination"/>
    <property type="evidence" value="ECO:0007669"/>
    <property type="project" value="UniProtKB-KW"/>
</dbReference>
<comment type="caution">
    <text evidence="7">The sequence shown here is derived from an EMBL/GenBank/DDBJ whole genome shotgun (WGS) entry which is preliminary data.</text>
</comment>
<keyword evidence="4" id="KW-0233">DNA recombination</keyword>
<evidence type="ECO:0000256" key="3">
    <source>
        <dbReference type="ARBA" id="ARBA00023054"/>
    </source>
</evidence>
<gene>
    <name evidence="7" type="ORF">SAOR_12960</name>
</gene>
<organism evidence="7 8">
    <name type="scientific">Salinisphaera orenii MK-B5</name>
    <dbReference type="NCBI Taxonomy" id="856730"/>
    <lineage>
        <taxon>Bacteria</taxon>
        <taxon>Pseudomonadati</taxon>
        <taxon>Pseudomonadota</taxon>
        <taxon>Gammaproteobacteria</taxon>
        <taxon>Salinisphaerales</taxon>
        <taxon>Salinisphaeraceae</taxon>
        <taxon>Salinisphaera</taxon>
    </lineage>
</organism>
<sequence>MTTQAIVLIVSALLLGVLVGAALAVLWARSAQARLESARDSARQTAENEAGAHAKTREALESVRQALTEARSENARLETRLDSERRNSEDKLKTLTEAREALTHQFKTLSQEILEEKSRAFTEQNKASLEPLLNPLREHIGRFEKQVREAYDQENRQRSALAEQVRLLEQSNKAIAEDATNLANALRGESKTQGNWGEMILETVLERSGLEKGVQYETQFSVTTEDGSRQLPDAVVHLPEQRSIVVDAKVSLTAYLRVQEAGDEDARKTALADHVASVRRHLKQLSAKNYQHIDAIQTLDYVFMFIPSEAAYVEALRGDFDLQREALDANIALVSPTTLMPMLRAIANLWRLQQQEENAAEIAEKAGALHDKFVGFLDDLDKLGRAMDTANKAYEGARNKLVEGRGNIVRRSEELKKMGANTSKSIGQSWQRNAALAAARGDADDGISDDEDDDSLTDHDEARDAP</sequence>
<dbReference type="Pfam" id="PF02646">
    <property type="entry name" value="RmuC"/>
    <property type="match status" value="1"/>
</dbReference>
<protein>
    <submittedName>
        <fullName evidence="7">Recombinase RmuC</fullName>
    </submittedName>
</protein>
<name>A0A423PH25_9GAMM</name>
<evidence type="ECO:0000256" key="2">
    <source>
        <dbReference type="ARBA" id="ARBA00009840"/>
    </source>
</evidence>
<feature type="compositionally biased region" description="Acidic residues" evidence="6">
    <location>
        <begin position="444"/>
        <end position="455"/>
    </location>
</feature>
<dbReference type="PANTHER" id="PTHR30563">
    <property type="entry name" value="DNA RECOMBINATION PROTEIN RMUC"/>
    <property type="match status" value="1"/>
</dbReference>
<dbReference type="PANTHER" id="PTHR30563:SF0">
    <property type="entry name" value="DNA RECOMBINATION PROTEIN RMUC"/>
    <property type="match status" value="1"/>
</dbReference>
<feature type="coiled-coil region" evidence="5">
    <location>
        <begin position="352"/>
        <end position="400"/>
    </location>
</feature>
<feature type="coiled-coil region" evidence="5">
    <location>
        <begin position="28"/>
        <end position="112"/>
    </location>
</feature>
<evidence type="ECO:0000256" key="6">
    <source>
        <dbReference type="SAM" id="MobiDB-lite"/>
    </source>
</evidence>
<evidence type="ECO:0000313" key="8">
    <source>
        <dbReference type="Proteomes" id="UP000283993"/>
    </source>
</evidence>
<dbReference type="Proteomes" id="UP000283993">
    <property type="component" value="Unassembled WGS sequence"/>
</dbReference>
<evidence type="ECO:0000256" key="1">
    <source>
        <dbReference type="ARBA" id="ARBA00003416"/>
    </source>
</evidence>
<feature type="compositionally biased region" description="Polar residues" evidence="6">
    <location>
        <begin position="420"/>
        <end position="432"/>
    </location>
</feature>
<evidence type="ECO:0000313" key="7">
    <source>
        <dbReference type="EMBL" id="ROO24897.1"/>
    </source>
</evidence>
<feature type="region of interest" description="Disordered" evidence="6">
    <location>
        <begin position="419"/>
        <end position="466"/>
    </location>
</feature>
<dbReference type="RefSeq" id="WP_123631816.1">
    <property type="nucleotide sequence ID" value="NZ_AYKH01000040.1"/>
</dbReference>
<feature type="compositionally biased region" description="Basic and acidic residues" evidence="6">
    <location>
        <begin position="456"/>
        <end position="466"/>
    </location>
</feature>
<evidence type="ECO:0000256" key="5">
    <source>
        <dbReference type="SAM" id="Coils"/>
    </source>
</evidence>
<reference evidence="7 8" key="1">
    <citation type="submission" date="2013-10" db="EMBL/GenBank/DDBJ databases">
        <title>Salinisphaera orenii MK-B5 Genome Sequencing.</title>
        <authorList>
            <person name="Lai Q."/>
            <person name="Li C."/>
            <person name="Shao Z."/>
        </authorList>
    </citation>
    <scope>NUCLEOTIDE SEQUENCE [LARGE SCALE GENOMIC DNA]</scope>
    <source>
        <strain evidence="7 8">MK-B5</strain>
    </source>
</reference>
<accession>A0A423PH25</accession>
<dbReference type="AlphaFoldDB" id="A0A423PH25"/>
<proteinExistence type="inferred from homology"/>
<dbReference type="EMBL" id="AYKH01000040">
    <property type="protein sequence ID" value="ROO24897.1"/>
    <property type="molecule type" value="Genomic_DNA"/>
</dbReference>